<sequence>MSRLVVTLIVVVVLVVGGLFVLSGMAHEKPPVRVEKAVPLANLSN</sequence>
<evidence type="ECO:0000313" key="1">
    <source>
        <dbReference type="EMBL" id="MFC3580237.1"/>
    </source>
</evidence>
<organism evidence="1 2">
    <name type="scientific">Sphingomonas hylomeconis</name>
    <dbReference type="NCBI Taxonomy" id="1395958"/>
    <lineage>
        <taxon>Bacteria</taxon>
        <taxon>Pseudomonadati</taxon>
        <taxon>Pseudomonadota</taxon>
        <taxon>Alphaproteobacteria</taxon>
        <taxon>Sphingomonadales</taxon>
        <taxon>Sphingomonadaceae</taxon>
        <taxon>Sphingomonas</taxon>
    </lineage>
</organism>
<accession>A0ABV7SVE7</accession>
<keyword evidence="2" id="KW-1185">Reference proteome</keyword>
<protein>
    <submittedName>
        <fullName evidence="1">Uncharacterized protein</fullName>
    </submittedName>
</protein>
<name>A0ABV7SVE7_9SPHN</name>
<evidence type="ECO:0000313" key="2">
    <source>
        <dbReference type="Proteomes" id="UP001595713"/>
    </source>
</evidence>
<dbReference type="Proteomes" id="UP001595713">
    <property type="component" value="Unassembled WGS sequence"/>
</dbReference>
<dbReference type="EMBL" id="JBHRXP010000003">
    <property type="protein sequence ID" value="MFC3580237.1"/>
    <property type="molecule type" value="Genomic_DNA"/>
</dbReference>
<dbReference type="RefSeq" id="WP_261295464.1">
    <property type="nucleotide sequence ID" value="NZ_JANQBK010000016.1"/>
</dbReference>
<proteinExistence type="predicted"/>
<comment type="caution">
    <text evidence="1">The sequence shown here is derived from an EMBL/GenBank/DDBJ whole genome shotgun (WGS) entry which is preliminary data.</text>
</comment>
<reference evidence="2" key="1">
    <citation type="journal article" date="2019" name="Int. J. Syst. Evol. Microbiol.">
        <title>The Global Catalogue of Microorganisms (GCM) 10K type strain sequencing project: providing services to taxonomists for standard genome sequencing and annotation.</title>
        <authorList>
            <consortium name="The Broad Institute Genomics Platform"/>
            <consortium name="The Broad Institute Genome Sequencing Center for Infectious Disease"/>
            <person name="Wu L."/>
            <person name="Ma J."/>
        </authorList>
    </citation>
    <scope>NUCLEOTIDE SEQUENCE [LARGE SCALE GENOMIC DNA]</scope>
    <source>
        <strain evidence="2">KCTC 42739</strain>
    </source>
</reference>
<gene>
    <name evidence="1" type="ORF">ACFONA_08680</name>
</gene>